<keyword evidence="6" id="KW-0175">Coiled coil</keyword>
<feature type="region of interest" description="Disordered" evidence="7">
    <location>
        <begin position="422"/>
        <end position="490"/>
    </location>
</feature>
<evidence type="ECO:0000256" key="5">
    <source>
        <dbReference type="ARBA" id="ARBA00023242"/>
    </source>
</evidence>
<feature type="coiled-coil region" evidence="6">
    <location>
        <begin position="503"/>
        <end position="537"/>
    </location>
</feature>
<dbReference type="SUPFAM" id="SSF159245">
    <property type="entry name" value="AttH-like"/>
    <property type="match status" value="1"/>
</dbReference>
<evidence type="ECO:0000259" key="9">
    <source>
        <dbReference type="PROSITE" id="PS50217"/>
    </source>
</evidence>
<dbReference type="Proteomes" id="UP000235023">
    <property type="component" value="Unassembled WGS sequence"/>
</dbReference>
<name>A0A2J5HWN6_9EURO</name>
<proteinExistence type="predicted"/>
<evidence type="ECO:0000256" key="3">
    <source>
        <dbReference type="ARBA" id="ARBA00023125"/>
    </source>
</evidence>
<dbReference type="GO" id="GO:0001228">
    <property type="term" value="F:DNA-binding transcription activator activity, RNA polymerase II-specific"/>
    <property type="evidence" value="ECO:0007669"/>
    <property type="project" value="TreeGrafter"/>
</dbReference>
<dbReference type="GO" id="GO:0005634">
    <property type="term" value="C:nucleus"/>
    <property type="evidence" value="ECO:0007669"/>
    <property type="project" value="UniProtKB-SubCell"/>
</dbReference>
<dbReference type="SUPFAM" id="SSF57959">
    <property type="entry name" value="Leucine zipper domain"/>
    <property type="match status" value="1"/>
</dbReference>
<evidence type="ECO:0000256" key="7">
    <source>
        <dbReference type="SAM" id="MobiDB-lite"/>
    </source>
</evidence>
<sequence>MPSLPSALLQLSLLILLLQPPTTRATPPPTTTPPPPKAYILPPTPYPSPAKILTTYTNTHAFAGPHLLYNNGTAYEGFYFDAETIPAGALTLSTTGDGSNARAQDGVMAWFSSDDLSALVVELNVPEQGVAASITMRARAPLHVACGVKEDGASYMLTSLLGWAPVVADAEARVEVRVNGTRSVFEGAGYADQIFSLRPLFEDLRQWYWAHARVGPYSLVWYYHIDATLRVSRSLQLARDGKAVVVACGDDSGMVTPLGGGGGGGGGGAPVADPAGITGWVVSVRDEQGREYRFEVRNEHVVQDRDLLGAAHDVRWIGGVEGGLPRPPDRPPTSSERRGISNSTHYHNHNYHYDFSNLQVSPGDLYLDDHFLQPDPNLWPEFAFSNFPAPIPSTDPFPSCDPLSEVTLTDDDFLNWNTLPCQPPLPTETTSPPHVAGADNQASAPDASTLNNNALPRLAPATHMPTPVSHTPSSTSSRGTSPKETANRVVKRELNTQAARRYRQRRVDQMSKLEAELEAVKRERDALKMRVSKLEGETDALRGLLQVQNQK</sequence>
<dbReference type="PROSITE" id="PS50217">
    <property type="entry name" value="BZIP"/>
    <property type="match status" value="1"/>
</dbReference>
<keyword evidence="3" id="KW-0238">DNA-binding</keyword>
<keyword evidence="4" id="KW-0804">Transcription</keyword>
<dbReference type="EMBL" id="KZ559534">
    <property type="protein sequence ID" value="PLN81643.1"/>
    <property type="molecule type" value="Genomic_DNA"/>
</dbReference>
<dbReference type="Pfam" id="PF25581">
    <property type="entry name" value="AsqO_C"/>
    <property type="match status" value="1"/>
</dbReference>
<evidence type="ECO:0000256" key="6">
    <source>
        <dbReference type="SAM" id="Coils"/>
    </source>
</evidence>
<keyword evidence="11" id="KW-1185">Reference proteome</keyword>
<dbReference type="Gene3D" id="1.20.5.170">
    <property type="match status" value="1"/>
</dbReference>
<keyword evidence="2" id="KW-0805">Transcription regulation</keyword>
<dbReference type="PANTHER" id="PTHR13044:SF38">
    <property type="entry name" value="BZIP DOMAIN-CONTAINING PROTEIN"/>
    <property type="match status" value="1"/>
</dbReference>
<feature type="compositionally biased region" description="Polar residues" evidence="7">
    <location>
        <begin position="440"/>
        <end position="454"/>
    </location>
</feature>
<dbReference type="InterPro" id="IPR004827">
    <property type="entry name" value="bZIP"/>
</dbReference>
<keyword evidence="8" id="KW-0732">Signal</keyword>
<evidence type="ECO:0000313" key="10">
    <source>
        <dbReference type="EMBL" id="PLN81643.1"/>
    </source>
</evidence>
<protein>
    <recommendedName>
        <fullName evidence="9">BZIP domain-containing protein</fullName>
    </recommendedName>
</protein>
<accession>A0A2J5HWN6</accession>
<dbReference type="GO" id="GO:0000977">
    <property type="term" value="F:RNA polymerase II transcription regulatory region sequence-specific DNA binding"/>
    <property type="evidence" value="ECO:0007669"/>
    <property type="project" value="TreeGrafter"/>
</dbReference>
<feature type="region of interest" description="Disordered" evidence="7">
    <location>
        <begin position="319"/>
        <end position="343"/>
    </location>
</feature>
<evidence type="ECO:0000256" key="2">
    <source>
        <dbReference type="ARBA" id="ARBA00023015"/>
    </source>
</evidence>
<feature type="domain" description="BZIP" evidence="9">
    <location>
        <begin position="485"/>
        <end position="548"/>
    </location>
</feature>
<keyword evidence="5" id="KW-0539">Nucleus</keyword>
<evidence type="ECO:0000256" key="8">
    <source>
        <dbReference type="SAM" id="SignalP"/>
    </source>
</evidence>
<dbReference type="OrthoDB" id="5344254at2759"/>
<organism evidence="10 11">
    <name type="scientific">Aspergillus taichungensis</name>
    <dbReference type="NCBI Taxonomy" id="482145"/>
    <lineage>
        <taxon>Eukaryota</taxon>
        <taxon>Fungi</taxon>
        <taxon>Dikarya</taxon>
        <taxon>Ascomycota</taxon>
        <taxon>Pezizomycotina</taxon>
        <taxon>Eurotiomycetes</taxon>
        <taxon>Eurotiomycetidae</taxon>
        <taxon>Eurotiales</taxon>
        <taxon>Aspergillaceae</taxon>
        <taxon>Aspergillus</taxon>
        <taxon>Aspergillus subgen. Circumdati</taxon>
    </lineage>
</organism>
<dbReference type="SMART" id="SM00338">
    <property type="entry name" value="BRLZ"/>
    <property type="match status" value="1"/>
</dbReference>
<evidence type="ECO:0000313" key="11">
    <source>
        <dbReference type="Proteomes" id="UP000235023"/>
    </source>
</evidence>
<evidence type="ECO:0000256" key="4">
    <source>
        <dbReference type="ARBA" id="ARBA00023163"/>
    </source>
</evidence>
<feature type="chain" id="PRO_5014445749" description="BZIP domain-containing protein" evidence="8">
    <location>
        <begin position="26"/>
        <end position="551"/>
    </location>
</feature>
<feature type="compositionally biased region" description="Low complexity" evidence="7">
    <location>
        <begin position="465"/>
        <end position="482"/>
    </location>
</feature>
<dbReference type="PANTHER" id="PTHR13044">
    <property type="entry name" value="ACTIVATING TRANSCRIPTION FACTOR ATF 4/5"/>
    <property type="match status" value="1"/>
</dbReference>
<dbReference type="InterPro" id="IPR046347">
    <property type="entry name" value="bZIP_sf"/>
</dbReference>
<dbReference type="AlphaFoldDB" id="A0A2J5HWN6"/>
<reference evidence="11" key="1">
    <citation type="submission" date="2017-12" db="EMBL/GenBank/DDBJ databases">
        <authorList>
            <consortium name="DOE Joint Genome Institute"/>
            <person name="Mondo S.J."/>
            <person name="Kjaerbolling I."/>
            <person name="Vesth T.C."/>
            <person name="Frisvad J.C."/>
            <person name="Nybo J.L."/>
            <person name="Theobald S."/>
            <person name="Kuo A."/>
            <person name="Bowyer P."/>
            <person name="Matsuda Y."/>
            <person name="Lyhne E.K."/>
            <person name="Kogle M.E."/>
            <person name="Clum A."/>
            <person name="Lipzen A."/>
            <person name="Salamov A."/>
            <person name="Ngan C.Y."/>
            <person name="Daum C."/>
            <person name="Chiniquy J."/>
            <person name="Barry K."/>
            <person name="LaButti K."/>
            <person name="Haridas S."/>
            <person name="Simmons B.A."/>
            <person name="Magnuson J.K."/>
            <person name="Mortensen U.H."/>
            <person name="Larsen T.O."/>
            <person name="Grigoriev I.V."/>
            <person name="Baker S.E."/>
            <person name="Andersen M.R."/>
            <person name="Nordberg H.P."/>
            <person name="Cantor M.N."/>
            <person name="Hua S.X."/>
        </authorList>
    </citation>
    <scope>NUCLEOTIDE SEQUENCE [LARGE SCALE GENOMIC DNA]</scope>
    <source>
        <strain evidence="11">IBT 19404</strain>
    </source>
</reference>
<gene>
    <name evidence="10" type="ORF">BDW42DRAFT_200704</name>
</gene>
<feature type="signal peptide" evidence="8">
    <location>
        <begin position="1"/>
        <end position="25"/>
    </location>
</feature>
<dbReference type="InterPro" id="IPR057722">
    <property type="entry name" value="AsqO/PenF-like_C"/>
</dbReference>
<evidence type="ECO:0000256" key="1">
    <source>
        <dbReference type="ARBA" id="ARBA00004123"/>
    </source>
</evidence>
<comment type="subcellular location">
    <subcellularLocation>
        <location evidence="1">Nucleus</location>
    </subcellularLocation>
</comment>